<evidence type="ECO:0000313" key="1">
    <source>
        <dbReference type="EnsemblPlants" id="HORVU.MOREX.r3.7HG0644510.1.CDS1"/>
    </source>
</evidence>
<reference evidence="2" key="1">
    <citation type="journal article" date="2012" name="Nature">
        <title>A physical, genetic and functional sequence assembly of the barley genome.</title>
        <authorList>
            <consortium name="The International Barley Genome Sequencing Consortium"/>
            <person name="Mayer K.F."/>
            <person name="Waugh R."/>
            <person name="Brown J.W."/>
            <person name="Schulman A."/>
            <person name="Langridge P."/>
            <person name="Platzer M."/>
            <person name="Fincher G.B."/>
            <person name="Muehlbauer G.J."/>
            <person name="Sato K."/>
            <person name="Close T.J."/>
            <person name="Wise R.P."/>
            <person name="Stein N."/>
        </authorList>
    </citation>
    <scope>NUCLEOTIDE SEQUENCE [LARGE SCALE GENOMIC DNA]</scope>
    <source>
        <strain evidence="2">cv. Morex</strain>
    </source>
</reference>
<dbReference type="EnsemblPlants" id="HORVU.MOREX.r3.7HG0644510.1">
    <property type="protein sequence ID" value="HORVU.MOREX.r3.7HG0644510.1.CDS1"/>
    <property type="gene ID" value="HORVU.MOREX.r3.7HG0644510"/>
</dbReference>
<dbReference type="Proteomes" id="UP000011116">
    <property type="component" value="Chromosome 7H"/>
</dbReference>
<proteinExistence type="predicted"/>
<reference evidence="1" key="3">
    <citation type="submission" date="2022-01" db="UniProtKB">
        <authorList>
            <consortium name="EnsemblPlants"/>
        </authorList>
    </citation>
    <scope>IDENTIFICATION</scope>
    <source>
        <strain evidence="1">subsp. vulgare</strain>
    </source>
</reference>
<name>A0A287VJ90_HORVV</name>
<dbReference type="Gramene" id="HORVU.MOREX.r3.7HG0644510.1">
    <property type="protein sequence ID" value="HORVU.MOREX.r3.7HG0644510.1.CDS1"/>
    <property type="gene ID" value="HORVU.MOREX.r3.7HG0644510"/>
</dbReference>
<dbReference type="InParanoid" id="A0A287VJ90"/>
<dbReference type="Gramene" id="HORVU.MOREX.r2.7HG0535410.1">
    <property type="protein sequence ID" value="HORVU.MOREX.r2.7HG0535410.1.CDS.1"/>
    <property type="gene ID" value="HORVU.MOREX.r2.7HG0535410"/>
</dbReference>
<organism evidence="1 2">
    <name type="scientific">Hordeum vulgare subsp. vulgare</name>
    <name type="common">Domesticated barley</name>
    <dbReference type="NCBI Taxonomy" id="112509"/>
    <lineage>
        <taxon>Eukaryota</taxon>
        <taxon>Viridiplantae</taxon>
        <taxon>Streptophyta</taxon>
        <taxon>Embryophyta</taxon>
        <taxon>Tracheophyta</taxon>
        <taxon>Spermatophyta</taxon>
        <taxon>Magnoliopsida</taxon>
        <taxon>Liliopsida</taxon>
        <taxon>Poales</taxon>
        <taxon>Poaceae</taxon>
        <taxon>BOP clade</taxon>
        <taxon>Pooideae</taxon>
        <taxon>Triticodae</taxon>
        <taxon>Triticeae</taxon>
        <taxon>Hordeinae</taxon>
        <taxon>Hordeum</taxon>
    </lineage>
</organism>
<dbReference type="OMA" id="WQSKPAI"/>
<reference evidence="1" key="2">
    <citation type="submission" date="2020-10" db="EMBL/GenBank/DDBJ databases">
        <authorList>
            <person name="Scholz U."/>
            <person name="Mascher M."/>
            <person name="Fiebig A."/>
        </authorList>
    </citation>
    <scope>NUCLEOTIDE SEQUENCE [LARGE SCALE GENOMIC DNA]</scope>
    <source>
        <strain evidence="1">cv. Morex</strain>
    </source>
</reference>
<dbReference type="AlphaFoldDB" id="A0A287VJ90"/>
<protein>
    <submittedName>
        <fullName evidence="1">Uncharacterized protein</fullName>
    </submittedName>
</protein>
<keyword evidence="2" id="KW-1185">Reference proteome</keyword>
<dbReference type="ExpressionAtlas" id="A0A287VJ90">
    <property type="expression patterns" value="baseline and differential"/>
</dbReference>
<dbReference type="PANTHER" id="PTHR31264">
    <property type="entry name" value="OS07G0554500 PROTEIN-RELATED"/>
    <property type="match status" value="1"/>
</dbReference>
<evidence type="ECO:0000313" key="2">
    <source>
        <dbReference type="Proteomes" id="UP000011116"/>
    </source>
</evidence>
<sequence length="199" mass="22504">MCLVWCTTKLVLFVFSSCAGRWLAQPITFDVYGSAGLARYYANGCFCWLSYHDDDDAQMLLLLDARRMEFSVVKLPPPPLWQVAIVEAGQGRLGMLTVDLTKRDAQRLLYAVHSQDGNGADQWQSRPVIPLPENYHYCIRGVAGGYLLLIGFPKENRPMVDYFTLDLQTFQVEWFCETGDYPNGHLYADLPPSLSPPTL</sequence>
<dbReference type="PANTHER" id="PTHR31264:SF10">
    <property type="entry name" value="GENOME ASSEMBLY, CHROMOSOME: II"/>
    <property type="match status" value="1"/>
</dbReference>
<accession>A0A287VJ90</accession>
<dbReference type="STRING" id="112509.A0A287VJ90"/>